<reference evidence="1 2" key="1">
    <citation type="submission" date="2015-01" db="EMBL/GenBank/DDBJ databases">
        <title>The Genome Sequence of Exophiala xenobiotica CBS118157.</title>
        <authorList>
            <consortium name="The Broad Institute Genomics Platform"/>
            <person name="Cuomo C."/>
            <person name="de Hoog S."/>
            <person name="Gorbushina A."/>
            <person name="Stielow B."/>
            <person name="Teixiera M."/>
            <person name="Abouelleil A."/>
            <person name="Chapman S.B."/>
            <person name="Priest M."/>
            <person name="Young S.K."/>
            <person name="Wortman J."/>
            <person name="Nusbaum C."/>
            <person name="Birren B."/>
        </authorList>
    </citation>
    <scope>NUCLEOTIDE SEQUENCE [LARGE SCALE GENOMIC DNA]</scope>
    <source>
        <strain evidence="1 2">CBS 118157</strain>
    </source>
</reference>
<dbReference type="GeneID" id="25330930"/>
<evidence type="ECO:0000313" key="1">
    <source>
        <dbReference type="EMBL" id="KIW53448.1"/>
    </source>
</evidence>
<dbReference type="EMBL" id="KN847321">
    <property type="protein sequence ID" value="KIW53448.1"/>
    <property type="molecule type" value="Genomic_DNA"/>
</dbReference>
<proteinExistence type="predicted"/>
<accession>A0A0D2EDL4</accession>
<dbReference type="RefSeq" id="XP_013314032.1">
    <property type="nucleotide sequence ID" value="XM_013458578.1"/>
</dbReference>
<name>A0A0D2EDL4_9EURO</name>
<evidence type="ECO:0000313" key="2">
    <source>
        <dbReference type="Proteomes" id="UP000054342"/>
    </source>
</evidence>
<keyword evidence="2" id="KW-1185">Reference proteome</keyword>
<sequence length="94" mass="10744">MKTSSAQAQPLQRVDQAISHMPALQGHPEYLANESGYHDEFLQTAQNLDNLQYPLEPDEDTLPPRIPLGLEDYLRQHHLRPDYDTLPPPRITST</sequence>
<protein>
    <submittedName>
        <fullName evidence="1">Uncharacterized protein</fullName>
    </submittedName>
</protein>
<dbReference type="Proteomes" id="UP000054342">
    <property type="component" value="Unassembled WGS sequence"/>
</dbReference>
<dbReference type="AlphaFoldDB" id="A0A0D2EDL4"/>
<dbReference type="OrthoDB" id="10675544at2759"/>
<organism evidence="1 2">
    <name type="scientific">Exophiala xenobiotica</name>
    <dbReference type="NCBI Taxonomy" id="348802"/>
    <lineage>
        <taxon>Eukaryota</taxon>
        <taxon>Fungi</taxon>
        <taxon>Dikarya</taxon>
        <taxon>Ascomycota</taxon>
        <taxon>Pezizomycotina</taxon>
        <taxon>Eurotiomycetes</taxon>
        <taxon>Chaetothyriomycetidae</taxon>
        <taxon>Chaetothyriales</taxon>
        <taxon>Herpotrichiellaceae</taxon>
        <taxon>Exophiala</taxon>
    </lineage>
</organism>
<gene>
    <name evidence="1" type="ORF">PV05_09022</name>
</gene>
<dbReference type="HOGENOM" id="CLU_2386181_0_0_1"/>